<comment type="caution">
    <text evidence="2">The sequence shown here is derived from an EMBL/GenBank/DDBJ whole genome shotgun (WGS) entry which is preliminary data.</text>
</comment>
<name>A0ABP9ZDN5_9FUNG</name>
<organism evidence="2 3">
    <name type="scientific">Mucor flavus</name>
    <dbReference type="NCBI Taxonomy" id="439312"/>
    <lineage>
        <taxon>Eukaryota</taxon>
        <taxon>Fungi</taxon>
        <taxon>Fungi incertae sedis</taxon>
        <taxon>Mucoromycota</taxon>
        <taxon>Mucoromycotina</taxon>
        <taxon>Mucoromycetes</taxon>
        <taxon>Mucorales</taxon>
        <taxon>Mucorineae</taxon>
        <taxon>Mucoraceae</taxon>
        <taxon>Mucor</taxon>
    </lineage>
</organism>
<accession>A0ABP9ZDN5</accession>
<protein>
    <submittedName>
        <fullName evidence="2">Uncharacterized protein</fullName>
    </submittedName>
</protein>
<dbReference type="EMBL" id="BAABUK010000039">
    <property type="protein sequence ID" value="GAA5817238.1"/>
    <property type="molecule type" value="Genomic_DNA"/>
</dbReference>
<evidence type="ECO:0000256" key="1">
    <source>
        <dbReference type="SAM" id="Coils"/>
    </source>
</evidence>
<keyword evidence="3" id="KW-1185">Reference proteome</keyword>
<gene>
    <name evidence="2" type="ORF">MFLAVUS_010781</name>
</gene>
<dbReference type="Proteomes" id="UP001473302">
    <property type="component" value="Unassembled WGS sequence"/>
</dbReference>
<keyword evidence="1" id="KW-0175">Coiled coil</keyword>
<reference evidence="2 3" key="1">
    <citation type="submission" date="2024-04" db="EMBL/GenBank/DDBJ databases">
        <title>genome sequences of Mucor flavus KT1a and Helicostylum pulchrum KT1b strains isolated from the surface of a dry-aged beef.</title>
        <authorList>
            <person name="Toyotome T."/>
            <person name="Hosono M."/>
            <person name="Torimaru M."/>
            <person name="Fukuda K."/>
            <person name="Mikami N."/>
        </authorList>
    </citation>
    <scope>NUCLEOTIDE SEQUENCE [LARGE SCALE GENOMIC DNA]</scope>
    <source>
        <strain evidence="2 3">KT1a</strain>
    </source>
</reference>
<evidence type="ECO:0000313" key="2">
    <source>
        <dbReference type="EMBL" id="GAA5817238.1"/>
    </source>
</evidence>
<feature type="coiled-coil region" evidence="1">
    <location>
        <begin position="426"/>
        <end position="469"/>
    </location>
</feature>
<sequence>MTYVQTHFENLLRGLKGTLQSEQFSEDQREVVLLEEQTRAIIVPLHQVLRRDLPPDMRATIMEKFNTALSQYSDFAYDNPSQTDERNVDEEMLIIMNNAEYISATIKKSVVSNFSTNLENMYQSGKRFKKAVDITLKLLLKLHLQPQKERDKRKRIEKLNEGVDKAKIGDRSGDIITRNKARSHKKSNAASYFEVDRKERELEQVIESDDEVNISVKRLYKLKGILKTLLYKYDSESIDKRDIDISDISDEEFSVCATLFSFLKPYFSCPDKFRWTLSGQIPFVNLSNILLEAAGYKKQVKKVCPRPRPASLLSLPLDTAMLFTILSNFEGTNFNILCKDGVAVTSNLTAPKQKNDVFGSIFNLDDIQSFCKSRKLNFIHRVVIRPGMTTCILVGSCTAKTAASNTKTLISKQSVKKITDEEKKLLEVVNAELSMLNLELLEKKKNFSLEAKDKEIREMKKKRNILLDREARKKILDVIKQKKDERWKEYVSFENVKSKLKAKRSQAYPSTAAVIDDRVPATNLDLLPSFEDSTFTGTDYGLKTMSVTVPVSKQMFETHINLCNEVNIGEQL</sequence>
<evidence type="ECO:0000313" key="3">
    <source>
        <dbReference type="Proteomes" id="UP001473302"/>
    </source>
</evidence>
<proteinExistence type="predicted"/>